<dbReference type="Proteomes" id="UP000547674">
    <property type="component" value="Unassembled WGS sequence"/>
</dbReference>
<evidence type="ECO:0000259" key="4">
    <source>
        <dbReference type="PROSITE" id="PS50110"/>
    </source>
</evidence>
<evidence type="ECO:0000256" key="2">
    <source>
        <dbReference type="ARBA" id="ARBA00023012"/>
    </source>
</evidence>
<feature type="domain" description="Response regulatory" evidence="4">
    <location>
        <begin position="4"/>
        <end position="88"/>
    </location>
</feature>
<sequence length="88" mass="9806">MSKRVLIVEDERLLARTLSTALREQGYDAVVSHSAEAGGKHWLGKKLFDLVILDNRLPKQSGLELFHGARERGATCKVILMTAFDNRG</sequence>
<evidence type="ECO:0000256" key="3">
    <source>
        <dbReference type="PROSITE-ProRule" id="PRU00169"/>
    </source>
</evidence>
<dbReference type="EMBL" id="JABDJR010000113">
    <property type="protein sequence ID" value="NNF05719.1"/>
    <property type="molecule type" value="Genomic_DNA"/>
</dbReference>
<dbReference type="AlphaFoldDB" id="A0A7Y2H168"/>
<evidence type="ECO:0000313" key="6">
    <source>
        <dbReference type="Proteomes" id="UP000547674"/>
    </source>
</evidence>
<protein>
    <submittedName>
        <fullName evidence="5">Response regulator</fullName>
    </submittedName>
</protein>
<dbReference type="GO" id="GO:0000160">
    <property type="term" value="P:phosphorelay signal transduction system"/>
    <property type="evidence" value="ECO:0007669"/>
    <property type="project" value="UniProtKB-KW"/>
</dbReference>
<organism evidence="5 6">
    <name type="scientific">Eiseniibacteriota bacterium</name>
    <dbReference type="NCBI Taxonomy" id="2212470"/>
    <lineage>
        <taxon>Bacteria</taxon>
        <taxon>Candidatus Eiseniibacteriota</taxon>
    </lineage>
</organism>
<keyword evidence="2" id="KW-0902">Two-component regulatory system</keyword>
<dbReference type="SUPFAM" id="SSF52172">
    <property type="entry name" value="CheY-like"/>
    <property type="match status" value="1"/>
</dbReference>
<dbReference type="InterPro" id="IPR011006">
    <property type="entry name" value="CheY-like_superfamily"/>
</dbReference>
<comment type="caution">
    <text evidence="5">The sequence shown here is derived from an EMBL/GenBank/DDBJ whole genome shotgun (WGS) entry which is preliminary data.</text>
</comment>
<name>A0A7Y2H168_UNCEI</name>
<keyword evidence="1 3" id="KW-0597">Phosphoprotein</keyword>
<accession>A0A7Y2H168</accession>
<dbReference type="PROSITE" id="PS50110">
    <property type="entry name" value="RESPONSE_REGULATORY"/>
    <property type="match status" value="1"/>
</dbReference>
<proteinExistence type="predicted"/>
<dbReference type="PANTHER" id="PTHR44591">
    <property type="entry name" value="STRESS RESPONSE REGULATOR PROTEIN 1"/>
    <property type="match status" value="1"/>
</dbReference>
<evidence type="ECO:0000256" key="1">
    <source>
        <dbReference type="ARBA" id="ARBA00022553"/>
    </source>
</evidence>
<dbReference type="SMART" id="SM00448">
    <property type="entry name" value="REC"/>
    <property type="match status" value="1"/>
</dbReference>
<dbReference type="InterPro" id="IPR001789">
    <property type="entry name" value="Sig_transdc_resp-reg_receiver"/>
</dbReference>
<dbReference type="Pfam" id="PF00072">
    <property type="entry name" value="Response_reg"/>
    <property type="match status" value="1"/>
</dbReference>
<dbReference type="InterPro" id="IPR050595">
    <property type="entry name" value="Bact_response_regulator"/>
</dbReference>
<dbReference type="CDD" id="cd00156">
    <property type="entry name" value="REC"/>
    <property type="match status" value="1"/>
</dbReference>
<feature type="non-terminal residue" evidence="5">
    <location>
        <position position="88"/>
    </location>
</feature>
<feature type="modified residue" description="4-aspartylphosphate" evidence="3">
    <location>
        <position position="54"/>
    </location>
</feature>
<reference evidence="5 6" key="1">
    <citation type="submission" date="2020-03" db="EMBL/GenBank/DDBJ databases">
        <title>Metabolic flexibility allows generalist bacteria to become dominant in a frequently disturbed ecosystem.</title>
        <authorList>
            <person name="Chen Y.-J."/>
            <person name="Leung P.M."/>
            <person name="Bay S.K."/>
            <person name="Hugenholtz P."/>
            <person name="Kessler A.J."/>
            <person name="Shelley G."/>
            <person name="Waite D.W."/>
            <person name="Cook P.L."/>
            <person name="Greening C."/>
        </authorList>
    </citation>
    <scope>NUCLEOTIDE SEQUENCE [LARGE SCALE GENOMIC DNA]</scope>
    <source>
        <strain evidence="5">SS_bin_28</strain>
    </source>
</reference>
<dbReference type="PANTHER" id="PTHR44591:SF14">
    <property type="entry name" value="PROTEIN PILG"/>
    <property type="match status" value="1"/>
</dbReference>
<evidence type="ECO:0000313" key="5">
    <source>
        <dbReference type="EMBL" id="NNF05719.1"/>
    </source>
</evidence>
<dbReference type="Gene3D" id="3.40.50.2300">
    <property type="match status" value="1"/>
</dbReference>
<gene>
    <name evidence="5" type="ORF">HKN21_03055</name>
</gene>